<comment type="caution">
    <text evidence="6">The sequence shown here is derived from an EMBL/GenBank/DDBJ whole genome shotgun (WGS) entry which is preliminary data.</text>
</comment>
<feature type="chain" id="PRO_5016249399" evidence="4">
    <location>
        <begin position="19"/>
        <end position="346"/>
    </location>
</feature>
<dbReference type="OrthoDB" id="9806288at2"/>
<protein>
    <submittedName>
        <fullName evidence="6">ABC transporter substrate-binding protein</fullName>
    </submittedName>
</protein>
<reference evidence="6 7" key="1">
    <citation type="submission" date="2017-07" db="EMBL/GenBank/DDBJ databases">
        <title>Draft Genome Sequences of Select Purple Nonsulfur Bacteria.</title>
        <authorList>
            <person name="Lasarre B."/>
            <person name="Mckinlay J.B."/>
        </authorList>
    </citation>
    <scope>NUCLEOTIDE SEQUENCE [LARGE SCALE GENOMIC DNA]</scope>
    <source>
        <strain evidence="6 7">DSM 5909</strain>
    </source>
</reference>
<dbReference type="PANTHER" id="PTHR30024">
    <property type="entry name" value="ALIPHATIC SULFONATES-BINDING PROTEIN-RELATED"/>
    <property type="match status" value="1"/>
</dbReference>
<keyword evidence="3 4" id="KW-0732">Signal</keyword>
<dbReference type="InterPro" id="IPR015168">
    <property type="entry name" value="SsuA/THI5"/>
</dbReference>
<dbReference type="RefSeq" id="WP_111417072.1">
    <property type="nucleotide sequence ID" value="NZ_NPEX01000002.1"/>
</dbReference>
<comment type="subcellular location">
    <subcellularLocation>
        <location evidence="1">Periplasm</location>
    </subcellularLocation>
</comment>
<dbReference type="EMBL" id="NPEX01000002">
    <property type="protein sequence ID" value="RAI46072.1"/>
    <property type="molecule type" value="Genomic_DNA"/>
</dbReference>
<evidence type="ECO:0000313" key="7">
    <source>
        <dbReference type="Proteomes" id="UP000249130"/>
    </source>
</evidence>
<dbReference type="GO" id="GO:0042597">
    <property type="term" value="C:periplasmic space"/>
    <property type="evidence" value="ECO:0007669"/>
    <property type="project" value="UniProtKB-SubCell"/>
</dbReference>
<evidence type="ECO:0000256" key="1">
    <source>
        <dbReference type="ARBA" id="ARBA00004418"/>
    </source>
</evidence>
<sequence length="346" mass="36782">MKISVLAVAAATALAAFAGPVAAQTATQTAPAPEKPKLVLGVGGKSLLYYLPLTLAERLGYFKEQGLDVTITDFGGGAKSLQSLIGGSADVVTGAYEHTIRMQAKGQEIRAVTELGRFPGIVLAVRKDKAAAVKSFKDLKGMKIGVTAPGSSTNFFLNALLAKDGLKSTDVSIIGVGAGMSAVAAMKKGELDAISNLDPVITKLVQDGDVVVMADSRTEADNEKLLGGNNPAAVVYLKADFIEKNPETTQRIVNAFYKTLKWLQTATPEDVAKTVPEEYHLGDRALYIAAFNASKPMYSTTGIIPEKGMKNALDMLVQFDDEMKDAKIDLKRTFDDRFVKKAAGTM</sequence>
<evidence type="ECO:0000259" key="5">
    <source>
        <dbReference type="Pfam" id="PF09084"/>
    </source>
</evidence>
<dbReference type="SUPFAM" id="SSF53850">
    <property type="entry name" value="Periplasmic binding protein-like II"/>
    <property type="match status" value="1"/>
</dbReference>
<dbReference type="Gene3D" id="3.40.190.10">
    <property type="entry name" value="Periplasmic binding protein-like II"/>
    <property type="match status" value="2"/>
</dbReference>
<evidence type="ECO:0000256" key="4">
    <source>
        <dbReference type="SAM" id="SignalP"/>
    </source>
</evidence>
<dbReference type="GO" id="GO:0042918">
    <property type="term" value="P:alkanesulfonate transmembrane transport"/>
    <property type="evidence" value="ECO:0007669"/>
    <property type="project" value="TreeGrafter"/>
</dbReference>
<name>A0A327L974_9BRAD</name>
<dbReference type="Proteomes" id="UP000249130">
    <property type="component" value="Unassembled WGS sequence"/>
</dbReference>
<gene>
    <name evidence="6" type="ORF">CH341_00460</name>
</gene>
<feature type="signal peptide" evidence="4">
    <location>
        <begin position="1"/>
        <end position="18"/>
    </location>
</feature>
<feature type="domain" description="SsuA/THI5-like" evidence="5">
    <location>
        <begin position="50"/>
        <end position="263"/>
    </location>
</feature>
<dbReference type="Pfam" id="PF09084">
    <property type="entry name" value="NMT1"/>
    <property type="match status" value="1"/>
</dbReference>
<proteinExistence type="inferred from homology"/>
<dbReference type="AlphaFoldDB" id="A0A327L974"/>
<evidence type="ECO:0000313" key="6">
    <source>
        <dbReference type="EMBL" id="RAI46072.1"/>
    </source>
</evidence>
<dbReference type="PANTHER" id="PTHR30024:SF47">
    <property type="entry name" value="TAURINE-BINDING PERIPLASMIC PROTEIN"/>
    <property type="match status" value="1"/>
</dbReference>
<organism evidence="6 7">
    <name type="scientific">Rhodoplanes roseus</name>
    <dbReference type="NCBI Taxonomy" id="29409"/>
    <lineage>
        <taxon>Bacteria</taxon>
        <taxon>Pseudomonadati</taxon>
        <taxon>Pseudomonadota</taxon>
        <taxon>Alphaproteobacteria</taxon>
        <taxon>Hyphomicrobiales</taxon>
        <taxon>Nitrobacteraceae</taxon>
        <taxon>Rhodoplanes</taxon>
    </lineage>
</organism>
<keyword evidence="7" id="KW-1185">Reference proteome</keyword>
<comment type="similarity">
    <text evidence="2">Belongs to the bacterial solute-binding protein SsuA/TauA family.</text>
</comment>
<evidence type="ECO:0000256" key="3">
    <source>
        <dbReference type="ARBA" id="ARBA00022729"/>
    </source>
</evidence>
<evidence type="ECO:0000256" key="2">
    <source>
        <dbReference type="ARBA" id="ARBA00010742"/>
    </source>
</evidence>
<accession>A0A327L974</accession>